<organism evidence="1 2">
    <name type="scientific">Armillaria ostoyae</name>
    <name type="common">Armillaria root rot fungus</name>
    <dbReference type="NCBI Taxonomy" id="47428"/>
    <lineage>
        <taxon>Eukaryota</taxon>
        <taxon>Fungi</taxon>
        <taxon>Dikarya</taxon>
        <taxon>Basidiomycota</taxon>
        <taxon>Agaricomycotina</taxon>
        <taxon>Agaricomycetes</taxon>
        <taxon>Agaricomycetidae</taxon>
        <taxon>Agaricales</taxon>
        <taxon>Marasmiineae</taxon>
        <taxon>Physalacriaceae</taxon>
        <taxon>Armillaria</taxon>
    </lineage>
</organism>
<evidence type="ECO:0000313" key="1">
    <source>
        <dbReference type="EMBL" id="SJL07251.1"/>
    </source>
</evidence>
<evidence type="ECO:0000313" key="2">
    <source>
        <dbReference type="Proteomes" id="UP000219338"/>
    </source>
</evidence>
<gene>
    <name evidence="1" type="ORF">ARMOST_10594</name>
</gene>
<dbReference type="EMBL" id="FUEG01000008">
    <property type="protein sequence ID" value="SJL07251.1"/>
    <property type="molecule type" value="Genomic_DNA"/>
</dbReference>
<dbReference type="AlphaFoldDB" id="A0A284REQ7"/>
<name>A0A284REQ7_ARMOS</name>
<dbReference type="Proteomes" id="UP000219338">
    <property type="component" value="Unassembled WGS sequence"/>
</dbReference>
<keyword evidence="2" id="KW-1185">Reference proteome</keyword>
<sequence length="59" mass="6613">MLPYCTVSLEAFMVLFQPPPRSLSHLITQALVTLAEPPDTFLSVLFSFSLTHFTNQSNI</sequence>
<reference evidence="2" key="1">
    <citation type="journal article" date="2017" name="Nat. Ecol. Evol.">
        <title>Genome expansion and lineage-specific genetic innovations in the forest pathogenic fungi Armillaria.</title>
        <authorList>
            <person name="Sipos G."/>
            <person name="Prasanna A.N."/>
            <person name="Walter M.C."/>
            <person name="O'Connor E."/>
            <person name="Balint B."/>
            <person name="Krizsan K."/>
            <person name="Kiss B."/>
            <person name="Hess J."/>
            <person name="Varga T."/>
            <person name="Slot J."/>
            <person name="Riley R."/>
            <person name="Boka B."/>
            <person name="Rigling D."/>
            <person name="Barry K."/>
            <person name="Lee J."/>
            <person name="Mihaltcheva S."/>
            <person name="LaButti K."/>
            <person name="Lipzen A."/>
            <person name="Waldron R."/>
            <person name="Moloney N.M."/>
            <person name="Sperisen C."/>
            <person name="Kredics L."/>
            <person name="Vagvoelgyi C."/>
            <person name="Patrignani A."/>
            <person name="Fitzpatrick D."/>
            <person name="Nagy I."/>
            <person name="Doyle S."/>
            <person name="Anderson J.B."/>
            <person name="Grigoriev I.V."/>
            <person name="Gueldener U."/>
            <person name="Muensterkoetter M."/>
            <person name="Nagy L.G."/>
        </authorList>
    </citation>
    <scope>NUCLEOTIDE SEQUENCE [LARGE SCALE GENOMIC DNA]</scope>
    <source>
        <strain evidence="2">C18/9</strain>
    </source>
</reference>
<protein>
    <submittedName>
        <fullName evidence="1">Uncharacterized protein</fullName>
    </submittedName>
</protein>
<proteinExistence type="predicted"/>
<accession>A0A284REQ7</accession>